<dbReference type="InterPro" id="IPR002539">
    <property type="entry name" value="MaoC-like_dom"/>
</dbReference>
<name>A0ABT8SFP2_9BURK</name>
<dbReference type="RefSeq" id="WP_301816184.1">
    <property type="nucleotide sequence ID" value="NZ_JAUJZH010000047.1"/>
</dbReference>
<dbReference type="SUPFAM" id="SSF54637">
    <property type="entry name" value="Thioesterase/thiol ester dehydrase-isomerase"/>
    <property type="match status" value="1"/>
</dbReference>
<comment type="caution">
    <text evidence="2">The sequence shown here is derived from an EMBL/GenBank/DDBJ whole genome shotgun (WGS) entry which is preliminary data.</text>
</comment>
<accession>A0ABT8SFP2</accession>
<organism evidence="2 3">
    <name type="scientific">Variovorax ginsengisoli</name>
    <dbReference type="NCBI Taxonomy" id="363844"/>
    <lineage>
        <taxon>Bacteria</taxon>
        <taxon>Pseudomonadati</taxon>
        <taxon>Pseudomonadota</taxon>
        <taxon>Betaproteobacteria</taxon>
        <taxon>Burkholderiales</taxon>
        <taxon>Comamonadaceae</taxon>
        <taxon>Variovorax</taxon>
    </lineage>
</organism>
<sequence length="174" mass="18911">MAQLPADTSLNLIHPEPRMTIPSNHRVDTLHDHLGHDFGCSTPALLNQQRIDHFAQCTGDDQWIHVDVERARAQAPFGGTIAHGMLLLSLIPTAQFELGVYPRDAANVLNYGFDKVRFLAPVPAGSRVVVQVALVEVESKGPGRILVRCSNTAFVQGAPERPVLVAESMGMVMA</sequence>
<dbReference type="Gene3D" id="3.10.129.10">
    <property type="entry name" value="Hotdog Thioesterase"/>
    <property type="match status" value="1"/>
</dbReference>
<dbReference type="Proteomes" id="UP001169027">
    <property type="component" value="Unassembled WGS sequence"/>
</dbReference>
<feature type="domain" description="MaoC-like" evidence="1">
    <location>
        <begin position="38"/>
        <end position="141"/>
    </location>
</feature>
<dbReference type="PANTHER" id="PTHR42993">
    <property type="entry name" value="MAOC-LIKE DEHYDRATASE DOMAIN-CONTAINING PROTEIN"/>
    <property type="match status" value="1"/>
</dbReference>
<reference evidence="2" key="1">
    <citation type="submission" date="2023-06" db="EMBL/GenBank/DDBJ databases">
        <authorList>
            <person name="Jiang Y."/>
            <person name="Liu Q."/>
        </authorList>
    </citation>
    <scope>NUCLEOTIDE SEQUENCE</scope>
    <source>
        <strain evidence="2">CGMCC 1.12090</strain>
    </source>
</reference>
<evidence type="ECO:0000259" key="1">
    <source>
        <dbReference type="Pfam" id="PF01575"/>
    </source>
</evidence>
<dbReference type="InterPro" id="IPR039375">
    <property type="entry name" value="NodN-like"/>
</dbReference>
<protein>
    <submittedName>
        <fullName evidence="2">MaoC family dehydratase</fullName>
    </submittedName>
</protein>
<evidence type="ECO:0000313" key="2">
    <source>
        <dbReference type="EMBL" id="MDO1537746.1"/>
    </source>
</evidence>
<dbReference type="InterPro" id="IPR029069">
    <property type="entry name" value="HotDog_dom_sf"/>
</dbReference>
<dbReference type="CDD" id="cd03450">
    <property type="entry name" value="NodN"/>
    <property type="match status" value="1"/>
</dbReference>
<proteinExistence type="predicted"/>
<dbReference type="EMBL" id="JAUKVY010000047">
    <property type="protein sequence ID" value="MDO1537746.1"/>
    <property type="molecule type" value="Genomic_DNA"/>
</dbReference>
<evidence type="ECO:0000313" key="3">
    <source>
        <dbReference type="Proteomes" id="UP001169027"/>
    </source>
</evidence>
<dbReference type="Pfam" id="PF01575">
    <property type="entry name" value="MaoC_dehydratas"/>
    <property type="match status" value="1"/>
</dbReference>
<keyword evidence="3" id="KW-1185">Reference proteome</keyword>
<gene>
    <name evidence="2" type="ORF">Q2T77_36480</name>
</gene>
<dbReference type="PANTHER" id="PTHR42993:SF1">
    <property type="entry name" value="MAOC-LIKE DEHYDRATASE DOMAIN-CONTAINING PROTEIN"/>
    <property type="match status" value="1"/>
</dbReference>